<dbReference type="AlphaFoldDB" id="A0A067MG25"/>
<dbReference type="InParanoid" id="A0A067MG25"/>
<dbReference type="GO" id="GO:0004844">
    <property type="term" value="F:uracil DNA N-glycosylase activity"/>
    <property type="evidence" value="ECO:0007669"/>
    <property type="project" value="TreeGrafter"/>
</dbReference>
<gene>
    <name evidence="6" type="ORF">BOTBODRAFT_163846</name>
</gene>
<dbReference type="OrthoDB" id="565731at2759"/>
<keyword evidence="1" id="KW-0227">DNA damage</keyword>
<keyword evidence="2" id="KW-0378">Hydrolase</keyword>
<dbReference type="STRING" id="930990.A0A067MG25"/>
<dbReference type="CDD" id="cd10028">
    <property type="entry name" value="UDG-F2_TDG_MUG"/>
    <property type="match status" value="1"/>
</dbReference>
<evidence type="ECO:0000256" key="3">
    <source>
        <dbReference type="ARBA" id="ARBA00023204"/>
    </source>
</evidence>
<dbReference type="GO" id="GO:0006285">
    <property type="term" value="P:base-excision repair, AP site formation"/>
    <property type="evidence" value="ECO:0007669"/>
    <property type="project" value="InterPro"/>
</dbReference>
<evidence type="ECO:0000256" key="2">
    <source>
        <dbReference type="ARBA" id="ARBA00022801"/>
    </source>
</evidence>
<proteinExistence type="predicted"/>
<sequence>MSVQLRRSLRTQKPTSKHPPQSSIPTSRKRNGSESTTTDDGHDDSGNDSNARSVRQNQKQAKRAKRNSSSNLTALPDYLRANLDVVFCGYFSGCSAAKSGHYYSDPTNHFWRCLHRSGFTPTLFAASDDHSLPEALNLGLTNLVDEPTVKPVPGGIMKGFVPSLIRRLSKFRPRIVCVNSKGLWDVIEGKIRQDLGLPKATVDGPTRWGLQPYKVVYDVSSPLVNGTDPPADVAGDPGIAEHSVRTEPIDATPNRGVDKAGPIDLHFPEVFNVKIEQSQVKIELTDVPIDLSANLNSAVPAEAETTVPAFVASAGGKEPRETLFFLVPGTSGAVGQYQLPDKVAYFTELKTKLEELKSGELDRGEMIVLPAGLYATDPEP</sequence>
<keyword evidence="3" id="KW-0234">DNA repair</keyword>
<feature type="compositionally biased region" description="Polar residues" evidence="4">
    <location>
        <begin position="50"/>
        <end position="59"/>
    </location>
</feature>
<dbReference type="Proteomes" id="UP000027195">
    <property type="component" value="Unassembled WGS sequence"/>
</dbReference>
<dbReference type="Pfam" id="PF03167">
    <property type="entry name" value="UDG"/>
    <property type="match status" value="1"/>
</dbReference>
<dbReference type="GO" id="GO:0008263">
    <property type="term" value="F:pyrimidine-specific mismatch base pair DNA N-glycosylase activity"/>
    <property type="evidence" value="ECO:0007669"/>
    <property type="project" value="TreeGrafter"/>
</dbReference>
<evidence type="ECO:0000259" key="5">
    <source>
        <dbReference type="Pfam" id="PF03167"/>
    </source>
</evidence>
<accession>A0A067MG25</accession>
<organism evidence="6 7">
    <name type="scientific">Botryobasidium botryosum (strain FD-172 SS1)</name>
    <dbReference type="NCBI Taxonomy" id="930990"/>
    <lineage>
        <taxon>Eukaryota</taxon>
        <taxon>Fungi</taxon>
        <taxon>Dikarya</taxon>
        <taxon>Basidiomycota</taxon>
        <taxon>Agaricomycotina</taxon>
        <taxon>Agaricomycetes</taxon>
        <taxon>Cantharellales</taxon>
        <taxon>Botryobasidiaceae</taxon>
        <taxon>Botryobasidium</taxon>
    </lineage>
</organism>
<feature type="region of interest" description="Disordered" evidence="4">
    <location>
        <begin position="1"/>
        <end position="69"/>
    </location>
</feature>
<dbReference type="PANTHER" id="PTHR12159">
    <property type="entry name" value="G/T AND G/U MISMATCH-SPECIFIC DNA GLYCOSYLASE"/>
    <property type="match status" value="1"/>
</dbReference>
<dbReference type="SUPFAM" id="SSF52141">
    <property type="entry name" value="Uracil-DNA glycosylase-like"/>
    <property type="match status" value="1"/>
</dbReference>
<reference evidence="7" key="1">
    <citation type="journal article" date="2014" name="Proc. Natl. Acad. Sci. U.S.A.">
        <title>Extensive sampling of basidiomycete genomes demonstrates inadequacy of the white-rot/brown-rot paradigm for wood decay fungi.</title>
        <authorList>
            <person name="Riley R."/>
            <person name="Salamov A.A."/>
            <person name="Brown D.W."/>
            <person name="Nagy L.G."/>
            <person name="Floudas D."/>
            <person name="Held B.W."/>
            <person name="Levasseur A."/>
            <person name="Lombard V."/>
            <person name="Morin E."/>
            <person name="Otillar R."/>
            <person name="Lindquist E.A."/>
            <person name="Sun H."/>
            <person name="LaButti K.M."/>
            <person name="Schmutz J."/>
            <person name="Jabbour D."/>
            <person name="Luo H."/>
            <person name="Baker S.E."/>
            <person name="Pisabarro A.G."/>
            <person name="Walton J.D."/>
            <person name="Blanchette R.A."/>
            <person name="Henrissat B."/>
            <person name="Martin F."/>
            <person name="Cullen D."/>
            <person name="Hibbett D.S."/>
            <person name="Grigoriev I.V."/>
        </authorList>
    </citation>
    <scope>NUCLEOTIDE SEQUENCE [LARGE SCALE GENOMIC DNA]</scope>
    <source>
        <strain evidence="7">FD-172 SS1</strain>
    </source>
</reference>
<evidence type="ECO:0000313" key="6">
    <source>
        <dbReference type="EMBL" id="KDQ10526.1"/>
    </source>
</evidence>
<feature type="domain" description="Uracil-DNA glycosylase-like" evidence="5">
    <location>
        <begin position="76"/>
        <end position="190"/>
    </location>
</feature>
<dbReference type="InterPro" id="IPR015637">
    <property type="entry name" value="MUG/TDG"/>
</dbReference>
<dbReference type="HOGENOM" id="CLU_042829_0_2_1"/>
<dbReference type="EMBL" id="KL198067">
    <property type="protein sequence ID" value="KDQ10526.1"/>
    <property type="molecule type" value="Genomic_DNA"/>
</dbReference>
<feature type="compositionally biased region" description="Polar residues" evidence="4">
    <location>
        <begin position="1"/>
        <end position="26"/>
    </location>
</feature>
<dbReference type="InterPro" id="IPR036895">
    <property type="entry name" value="Uracil-DNA_glycosylase-like_sf"/>
</dbReference>
<name>A0A067MG25_BOTB1</name>
<dbReference type="Gene3D" id="3.40.470.10">
    <property type="entry name" value="Uracil-DNA glycosylase-like domain"/>
    <property type="match status" value="2"/>
</dbReference>
<keyword evidence="7" id="KW-1185">Reference proteome</keyword>
<dbReference type="InterPro" id="IPR005122">
    <property type="entry name" value="Uracil-DNA_glycosylase-like"/>
</dbReference>
<evidence type="ECO:0000313" key="7">
    <source>
        <dbReference type="Proteomes" id="UP000027195"/>
    </source>
</evidence>
<evidence type="ECO:0000256" key="1">
    <source>
        <dbReference type="ARBA" id="ARBA00022763"/>
    </source>
</evidence>
<dbReference type="PANTHER" id="PTHR12159:SF9">
    <property type="entry name" value="G_T MISMATCH-SPECIFIC THYMINE DNA GLYCOSYLASE"/>
    <property type="match status" value="1"/>
</dbReference>
<evidence type="ECO:0000256" key="4">
    <source>
        <dbReference type="SAM" id="MobiDB-lite"/>
    </source>
</evidence>
<protein>
    <recommendedName>
        <fullName evidence="5">Uracil-DNA glycosylase-like domain-containing protein</fullName>
    </recommendedName>
</protein>